<evidence type="ECO:0000256" key="1">
    <source>
        <dbReference type="SAM" id="SignalP"/>
    </source>
</evidence>
<organism evidence="2 3">
    <name type="scientific">Amblyomma americanum</name>
    <name type="common">Lone star tick</name>
    <dbReference type="NCBI Taxonomy" id="6943"/>
    <lineage>
        <taxon>Eukaryota</taxon>
        <taxon>Metazoa</taxon>
        <taxon>Ecdysozoa</taxon>
        <taxon>Arthropoda</taxon>
        <taxon>Chelicerata</taxon>
        <taxon>Arachnida</taxon>
        <taxon>Acari</taxon>
        <taxon>Parasitiformes</taxon>
        <taxon>Ixodida</taxon>
        <taxon>Ixodoidea</taxon>
        <taxon>Ixodidae</taxon>
        <taxon>Amblyomminae</taxon>
        <taxon>Amblyomma</taxon>
    </lineage>
</organism>
<evidence type="ECO:0000313" key="2">
    <source>
        <dbReference type="EMBL" id="KAK8788608.1"/>
    </source>
</evidence>
<evidence type="ECO:0008006" key="4">
    <source>
        <dbReference type="Google" id="ProtNLM"/>
    </source>
</evidence>
<protein>
    <recommendedName>
        <fullName evidence="4">Secreted protein</fullName>
    </recommendedName>
</protein>
<name>A0AAQ4FPQ4_AMBAM</name>
<proteinExistence type="predicted"/>
<feature type="signal peptide" evidence="1">
    <location>
        <begin position="1"/>
        <end position="25"/>
    </location>
</feature>
<comment type="caution">
    <text evidence="2">The sequence shown here is derived from an EMBL/GenBank/DDBJ whole genome shotgun (WGS) entry which is preliminary data.</text>
</comment>
<gene>
    <name evidence="2" type="ORF">V5799_021615</name>
</gene>
<accession>A0AAQ4FPQ4</accession>
<feature type="chain" id="PRO_5042950448" description="Secreted protein" evidence="1">
    <location>
        <begin position="26"/>
        <end position="94"/>
    </location>
</feature>
<dbReference type="Proteomes" id="UP001321473">
    <property type="component" value="Unassembled WGS sequence"/>
</dbReference>
<keyword evidence="1" id="KW-0732">Signal</keyword>
<keyword evidence="3" id="KW-1185">Reference proteome</keyword>
<reference evidence="2 3" key="1">
    <citation type="journal article" date="2023" name="Arcadia Sci">
        <title>De novo assembly of a long-read Amblyomma americanum tick genome.</title>
        <authorList>
            <person name="Chou S."/>
            <person name="Poskanzer K.E."/>
            <person name="Rollins M."/>
            <person name="Thuy-Boun P.S."/>
        </authorList>
    </citation>
    <scope>NUCLEOTIDE SEQUENCE [LARGE SCALE GENOMIC DNA]</scope>
    <source>
        <strain evidence="2">F_SG_1</strain>
        <tissue evidence="2">Salivary glands</tissue>
    </source>
</reference>
<sequence>MRFLFAKAVVVAKAFFLFNECKVFAETRIDNDENYEKCEDIYEAFNLSKIYSFYAFNLPRRYSAGRTCTYISVENLCQDGMNYSTIYLFIIPGK</sequence>
<dbReference type="EMBL" id="JARKHS020000607">
    <property type="protein sequence ID" value="KAK8788608.1"/>
    <property type="molecule type" value="Genomic_DNA"/>
</dbReference>
<evidence type="ECO:0000313" key="3">
    <source>
        <dbReference type="Proteomes" id="UP001321473"/>
    </source>
</evidence>
<dbReference type="AlphaFoldDB" id="A0AAQ4FPQ4"/>